<evidence type="ECO:0000256" key="2">
    <source>
        <dbReference type="ARBA" id="ARBA00008834"/>
    </source>
</evidence>
<evidence type="ECO:0000256" key="1">
    <source>
        <dbReference type="ARBA" id="ARBA00004613"/>
    </source>
</evidence>
<keyword evidence="6 10" id="KW-0378">Hydrolase</keyword>
<keyword evidence="3" id="KW-0964">Secreted</keyword>
<dbReference type="GO" id="GO:0045490">
    <property type="term" value="P:pectin catabolic process"/>
    <property type="evidence" value="ECO:0007669"/>
    <property type="project" value="TreeGrafter"/>
</dbReference>
<evidence type="ECO:0000256" key="6">
    <source>
        <dbReference type="ARBA" id="ARBA00022801"/>
    </source>
</evidence>
<dbReference type="GO" id="GO:0005576">
    <property type="term" value="C:extracellular region"/>
    <property type="evidence" value="ECO:0007669"/>
    <property type="project" value="UniProtKB-SubCell"/>
</dbReference>
<dbReference type="GO" id="GO:0071555">
    <property type="term" value="P:cell wall organization"/>
    <property type="evidence" value="ECO:0007669"/>
    <property type="project" value="UniProtKB-KW"/>
</dbReference>
<keyword evidence="13" id="KW-1185">Reference proteome</keyword>
<dbReference type="InterPro" id="IPR012334">
    <property type="entry name" value="Pectin_lyas_fold"/>
</dbReference>
<dbReference type="Pfam" id="PF00295">
    <property type="entry name" value="Glyco_hydro_28"/>
    <property type="match status" value="1"/>
</dbReference>
<evidence type="ECO:0000256" key="8">
    <source>
        <dbReference type="ARBA" id="ARBA00023295"/>
    </source>
</evidence>
<gene>
    <name evidence="12" type="ORF">PHYEVI_LOCUS710</name>
</gene>
<keyword evidence="7" id="KW-0325">Glycoprotein</keyword>
<dbReference type="GO" id="GO:0004650">
    <property type="term" value="F:polygalacturonase activity"/>
    <property type="evidence" value="ECO:0007669"/>
    <property type="project" value="InterPro"/>
</dbReference>
<reference evidence="12" key="1">
    <citation type="submission" date="2022-01" db="EMBL/GenBank/DDBJ databases">
        <authorList>
            <person name="King R."/>
        </authorList>
    </citation>
    <scope>NUCLEOTIDE SEQUENCE</scope>
</reference>
<accession>A0A9N9TDN2</accession>
<sequence length="357" mass="39154">MQSLKSIFFLAILAFAKSSPTDCTVDDVNEIESVLKQCNNIVINQLHVPSTGNLPVFNLDGKNLTINGKLTFDARYEDSEALLTFTGEDYTVQNGPAGLIDGNGALYWDGKGVLSNKRKPVLIKVEKSKNANFNSLLVNDCPQACVEIRKSDDVVMNGFTIDTSSGDKSGLAVDTHGITIKNSSNVNIKNGRILNQGECVSVNQGHSIRVFSLDCIGSQGAVIRPEFAEANFIRNISFEYVFLTRTQSGIRIVTSPSQPEGTIDDVSFNVIQVTDTEFRGIEIRQDYGNEGRPLGNIKITNLNVASVTGYMTDKYVPAVYIYCGNDGCANWQWSNINIKKAQVENSCNFIPTGFNCW</sequence>
<dbReference type="InterPro" id="IPR000743">
    <property type="entry name" value="Glyco_hydro_28"/>
</dbReference>
<dbReference type="AlphaFoldDB" id="A0A9N9TDN2"/>
<keyword evidence="4 11" id="KW-0732">Signal</keyword>
<organism evidence="12 13">
    <name type="scientific">Phyllotreta striolata</name>
    <name type="common">Striped flea beetle</name>
    <name type="synonym">Crioceris striolata</name>
    <dbReference type="NCBI Taxonomy" id="444603"/>
    <lineage>
        <taxon>Eukaryota</taxon>
        <taxon>Metazoa</taxon>
        <taxon>Ecdysozoa</taxon>
        <taxon>Arthropoda</taxon>
        <taxon>Hexapoda</taxon>
        <taxon>Insecta</taxon>
        <taxon>Pterygota</taxon>
        <taxon>Neoptera</taxon>
        <taxon>Endopterygota</taxon>
        <taxon>Coleoptera</taxon>
        <taxon>Polyphaga</taxon>
        <taxon>Cucujiformia</taxon>
        <taxon>Chrysomeloidea</taxon>
        <taxon>Chrysomelidae</taxon>
        <taxon>Galerucinae</taxon>
        <taxon>Alticini</taxon>
        <taxon>Phyllotreta</taxon>
    </lineage>
</organism>
<comment type="similarity">
    <text evidence="2 10">Belongs to the glycosyl hydrolase 28 family.</text>
</comment>
<evidence type="ECO:0000313" key="12">
    <source>
        <dbReference type="EMBL" id="CAG9854246.1"/>
    </source>
</evidence>
<proteinExistence type="inferred from homology"/>
<name>A0A9N9TDN2_PHYSR</name>
<dbReference type="PANTHER" id="PTHR31884:SF9">
    <property type="entry name" value="ENDOPOLYGALACTURONASE D-RELATED"/>
    <property type="match status" value="1"/>
</dbReference>
<evidence type="ECO:0000256" key="10">
    <source>
        <dbReference type="RuleBase" id="RU361169"/>
    </source>
</evidence>
<dbReference type="Proteomes" id="UP001153712">
    <property type="component" value="Chromosome 1"/>
</dbReference>
<dbReference type="SUPFAM" id="SSF51126">
    <property type="entry name" value="Pectin lyase-like"/>
    <property type="match status" value="1"/>
</dbReference>
<dbReference type="PANTHER" id="PTHR31884">
    <property type="entry name" value="POLYGALACTURONASE"/>
    <property type="match status" value="1"/>
</dbReference>
<dbReference type="InterPro" id="IPR050434">
    <property type="entry name" value="Glycosyl_hydrlase_28"/>
</dbReference>
<feature type="signal peptide" evidence="11">
    <location>
        <begin position="1"/>
        <end position="18"/>
    </location>
</feature>
<keyword evidence="8 10" id="KW-0326">Glycosidase</keyword>
<keyword evidence="9" id="KW-0961">Cell wall biogenesis/degradation</keyword>
<evidence type="ECO:0000256" key="5">
    <source>
        <dbReference type="ARBA" id="ARBA00022737"/>
    </source>
</evidence>
<keyword evidence="5" id="KW-0677">Repeat</keyword>
<comment type="subcellular location">
    <subcellularLocation>
        <location evidence="1">Secreted</location>
    </subcellularLocation>
</comment>
<protein>
    <recommendedName>
        <fullName evidence="14">Glycoside hydrolase family 28</fullName>
    </recommendedName>
</protein>
<dbReference type="EMBL" id="OU900094">
    <property type="protein sequence ID" value="CAG9854246.1"/>
    <property type="molecule type" value="Genomic_DNA"/>
</dbReference>
<feature type="chain" id="PRO_5040163625" description="Glycoside hydrolase family 28" evidence="11">
    <location>
        <begin position="19"/>
        <end position="357"/>
    </location>
</feature>
<evidence type="ECO:0000256" key="7">
    <source>
        <dbReference type="ARBA" id="ARBA00023180"/>
    </source>
</evidence>
<evidence type="ECO:0008006" key="14">
    <source>
        <dbReference type="Google" id="ProtNLM"/>
    </source>
</evidence>
<evidence type="ECO:0000256" key="9">
    <source>
        <dbReference type="ARBA" id="ARBA00023316"/>
    </source>
</evidence>
<dbReference type="OrthoDB" id="1546079at2759"/>
<evidence type="ECO:0000256" key="3">
    <source>
        <dbReference type="ARBA" id="ARBA00022525"/>
    </source>
</evidence>
<evidence type="ECO:0000256" key="11">
    <source>
        <dbReference type="SAM" id="SignalP"/>
    </source>
</evidence>
<dbReference type="Gene3D" id="2.160.20.10">
    <property type="entry name" value="Single-stranded right-handed beta-helix, Pectin lyase-like"/>
    <property type="match status" value="1"/>
</dbReference>
<evidence type="ECO:0000256" key="4">
    <source>
        <dbReference type="ARBA" id="ARBA00022729"/>
    </source>
</evidence>
<dbReference type="InterPro" id="IPR011050">
    <property type="entry name" value="Pectin_lyase_fold/virulence"/>
</dbReference>
<evidence type="ECO:0000313" key="13">
    <source>
        <dbReference type="Proteomes" id="UP001153712"/>
    </source>
</evidence>